<organism evidence="2 3">
    <name type="scientific">Providencia huaxiensis</name>
    <dbReference type="NCBI Taxonomy" id="2027290"/>
    <lineage>
        <taxon>Bacteria</taxon>
        <taxon>Pseudomonadati</taxon>
        <taxon>Pseudomonadota</taxon>
        <taxon>Gammaproteobacteria</taxon>
        <taxon>Enterobacterales</taxon>
        <taxon>Morganellaceae</taxon>
        <taxon>Providencia</taxon>
    </lineage>
</organism>
<name>A0A8I2DBU0_9GAMM</name>
<protein>
    <submittedName>
        <fullName evidence="2">Uncharacterized protein</fullName>
    </submittedName>
</protein>
<evidence type="ECO:0000313" key="2">
    <source>
        <dbReference type="EMBL" id="MBQ0269799.1"/>
    </source>
</evidence>
<dbReference type="Proteomes" id="UP000674270">
    <property type="component" value="Unassembled WGS sequence"/>
</dbReference>
<feature type="transmembrane region" description="Helical" evidence="1">
    <location>
        <begin position="304"/>
        <end position="325"/>
    </location>
</feature>
<feature type="transmembrane region" description="Helical" evidence="1">
    <location>
        <begin position="218"/>
        <end position="236"/>
    </location>
</feature>
<feature type="transmembrane region" description="Helical" evidence="1">
    <location>
        <begin position="142"/>
        <end position="160"/>
    </location>
</feature>
<reference evidence="2" key="1">
    <citation type="submission" date="2021-03" db="EMBL/GenBank/DDBJ databases">
        <authorList>
            <person name="Stanton E."/>
        </authorList>
    </citation>
    <scope>NUCLEOTIDE SEQUENCE</scope>
    <source>
        <strain evidence="2">2020EL-00113</strain>
    </source>
</reference>
<feature type="transmembrane region" description="Helical" evidence="1">
    <location>
        <begin position="273"/>
        <end position="292"/>
    </location>
</feature>
<feature type="transmembrane region" description="Helical" evidence="1">
    <location>
        <begin position="181"/>
        <end position="203"/>
    </location>
</feature>
<sequence length="367" mass="41153">MKLSMKLRELLCSLLSAHAATSLIYFSYMYGEITNQIILQVFFLGSVCIALFLFIRNSLSHVVLISSLIKLVIILSHNELYLTRYVDIFLSGLIASTSIIFAIGEVSKSESKPKASSRLLIYINIITLTLVSVLSYLSTPSFITTVYLASLLLIIFYMYIGGHGSLERPNYTRIYAVFKKIPTIAILVYMCAVFTINTFYLIVGELDLNSGYFNEFTVFYIQLAFIIGVFISFITIKKININFNKYSFLGLTLISVTFFVFKDSFERVSVPTLLGSLVIGFLTSFVISNTISEFSTLSKNYEKITLVICLTAGQFFLSIIVQGGSKLVGVAVTDWDTVIYITLLPIAAKVLIPKYLTHEKGREKNVI</sequence>
<accession>A0A8I2DBU0</accession>
<gene>
    <name evidence="2" type="ORF">J7T18_15980</name>
</gene>
<comment type="caution">
    <text evidence="2">The sequence shown here is derived from an EMBL/GenBank/DDBJ whole genome shotgun (WGS) entry which is preliminary data.</text>
</comment>
<feature type="transmembrane region" description="Helical" evidence="1">
    <location>
        <begin position="337"/>
        <end position="356"/>
    </location>
</feature>
<evidence type="ECO:0000313" key="3">
    <source>
        <dbReference type="Proteomes" id="UP000674270"/>
    </source>
</evidence>
<keyword evidence="1" id="KW-0472">Membrane</keyword>
<dbReference type="AlphaFoldDB" id="A0A8I2DBU0"/>
<evidence type="ECO:0000256" key="1">
    <source>
        <dbReference type="SAM" id="Phobius"/>
    </source>
</evidence>
<feature type="transmembrane region" description="Helical" evidence="1">
    <location>
        <begin position="38"/>
        <end position="55"/>
    </location>
</feature>
<feature type="transmembrane region" description="Helical" evidence="1">
    <location>
        <begin position="62"/>
        <end position="82"/>
    </location>
</feature>
<feature type="transmembrane region" description="Helical" evidence="1">
    <location>
        <begin position="119"/>
        <end position="136"/>
    </location>
</feature>
<feature type="transmembrane region" description="Helical" evidence="1">
    <location>
        <begin position="88"/>
        <end position="107"/>
    </location>
</feature>
<keyword evidence="1" id="KW-0812">Transmembrane</keyword>
<keyword evidence="1" id="KW-1133">Transmembrane helix</keyword>
<dbReference type="RefSeq" id="WP_210848776.1">
    <property type="nucleotide sequence ID" value="NZ_JAGKLY010000007.1"/>
</dbReference>
<proteinExistence type="predicted"/>
<dbReference type="EMBL" id="JAGKLY010000007">
    <property type="protein sequence ID" value="MBQ0269799.1"/>
    <property type="molecule type" value="Genomic_DNA"/>
</dbReference>
<feature type="transmembrane region" description="Helical" evidence="1">
    <location>
        <begin position="243"/>
        <end position="261"/>
    </location>
</feature>